<dbReference type="SUPFAM" id="SSF50882">
    <property type="entry name" value="beta-Barrel protease inhibitors"/>
    <property type="match status" value="1"/>
</dbReference>
<evidence type="ECO:0000313" key="11">
    <source>
        <dbReference type="Proteomes" id="UP000298179"/>
    </source>
</evidence>
<dbReference type="Gene3D" id="2.40.128.10">
    <property type="match status" value="1"/>
</dbReference>
<evidence type="ECO:0000256" key="6">
    <source>
        <dbReference type="ARBA" id="ARBA00023237"/>
    </source>
</evidence>
<evidence type="ECO:0000256" key="3">
    <source>
        <dbReference type="ARBA" id="ARBA00022729"/>
    </source>
</evidence>
<dbReference type="InterPro" id="IPR021140">
    <property type="entry name" value="Inh/Omp19"/>
</dbReference>
<sequence length="190" mass="19192">MLHPIRIGAVTAALLVAAGCSRSMSPYSDNGPPPLAPVPTGQVAANQLPPPPPPPPPGDGFGNGETMSSDAEMSPGGNQGDLSASPDQNTQVASASRPALSRNSVLGAYKVTTDGGNCQIILSLTKWSGGYRAASRGCPGKVADVSAWDVSGSQVVLKDSAGTNVANLNSSGDARYEGRTTGGQSITLYR</sequence>
<dbReference type="InterPro" id="IPR010571">
    <property type="entry name" value="OM_lipoprot_Omp19_bac"/>
</dbReference>
<dbReference type="RefSeq" id="WP_134762975.1">
    <property type="nucleotide sequence ID" value="NZ_SOZD01000004.1"/>
</dbReference>
<protein>
    <recommendedName>
        <fullName evidence="9">Alkaline proteinase inhibitor/ Outer membrane lipoprotein Omp19 domain-containing protein</fullName>
    </recommendedName>
</protein>
<evidence type="ECO:0000256" key="2">
    <source>
        <dbReference type="ARBA" id="ARBA00007138"/>
    </source>
</evidence>
<reference evidence="10 11" key="1">
    <citation type="submission" date="2019-03" db="EMBL/GenBank/DDBJ databases">
        <title>Jiella endophytica sp. nov., a novel endophytic bacterium isolated from root of Ficus microcarpa Linn. f.</title>
        <authorList>
            <person name="Tuo L."/>
        </authorList>
    </citation>
    <scope>NUCLEOTIDE SEQUENCE [LARGE SCALE GENOMIC DNA]</scope>
    <source>
        <strain evidence="10 11">CBS5Q-3</strain>
    </source>
</reference>
<evidence type="ECO:0000256" key="8">
    <source>
        <dbReference type="SAM" id="MobiDB-lite"/>
    </source>
</evidence>
<organism evidence="10 11">
    <name type="scientific">Jiella endophytica</name>
    <dbReference type="NCBI Taxonomy" id="2558362"/>
    <lineage>
        <taxon>Bacteria</taxon>
        <taxon>Pseudomonadati</taxon>
        <taxon>Pseudomonadota</taxon>
        <taxon>Alphaproteobacteria</taxon>
        <taxon>Hyphomicrobiales</taxon>
        <taxon>Aurantimonadaceae</taxon>
        <taxon>Jiella</taxon>
    </lineage>
</organism>
<dbReference type="InterPro" id="IPR016085">
    <property type="entry name" value="Protease_inh_B-barrel_dom"/>
</dbReference>
<evidence type="ECO:0000256" key="4">
    <source>
        <dbReference type="ARBA" id="ARBA00023136"/>
    </source>
</evidence>
<evidence type="ECO:0000256" key="5">
    <source>
        <dbReference type="ARBA" id="ARBA00023139"/>
    </source>
</evidence>
<dbReference type="GO" id="GO:0004866">
    <property type="term" value="F:endopeptidase inhibitor activity"/>
    <property type="evidence" value="ECO:0007669"/>
    <property type="project" value="InterPro"/>
</dbReference>
<feature type="region of interest" description="Disordered" evidence="8">
    <location>
        <begin position="24"/>
        <end position="99"/>
    </location>
</feature>
<dbReference type="PIRSF" id="PIRSF034005">
    <property type="entry name" value="OM_lipoprot_Omp19_bac"/>
    <property type="match status" value="1"/>
</dbReference>
<feature type="compositionally biased region" description="Polar residues" evidence="8">
    <location>
        <begin position="80"/>
        <end position="94"/>
    </location>
</feature>
<keyword evidence="5" id="KW-0564">Palmitate</keyword>
<comment type="caution">
    <text evidence="10">The sequence shown here is derived from an EMBL/GenBank/DDBJ whole genome shotgun (WGS) entry which is preliminary data.</text>
</comment>
<proteinExistence type="inferred from homology"/>
<comment type="similarity">
    <text evidence="2">Belongs to the rhizobiaceae omp19 lipoprotein family.</text>
</comment>
<dbReference type="GO" id="GO:0009279">
    <property type="term" value="C:cell outer membrane"/>
    <property type="evidence" value="ECO:0007669"/>
    <property type="project" value="UniProtKB-SubCell"/>
</dbReference>
<feature type="compositionally biased region" description="Pro residues" evidence="8">
    <location>
        <begin position="48"/>
        <end position="58"/>
    </location>
</feature>
<keyword evidence="11" id="KW-1185">Reference proteome</keyword>
<dbReference type="AlphaFoldDB" id="A0A4Y8RH57"/>
<evidence type="ECO:0000256" key="1">
    <source>
        <dbReference type="ARBA" id="ARBA00004459"/>
    </source>
</evidence>
<dbReference type="Proteomes" id="UP000298179">
    <property type="component" value="Unassembled WGS sequence"/>
</dbReference>
<evidence type="ECO:0000313" key="10">
    <source>
        <dbReference type="EMBL" id="TFF22093.1"/>
    </source>
</evidence>
<comment type="subcellular location">
    <subcellularLocation>
        <location evidence="1">Cell outer membrane</location>
        <topology evidence="1">Lipid-anchor</topology>
    </subcellularLocation>
</comment>
<dbReference type="Pfam" id="PF02974">
    <property type="entry name" value="Inh"/>
    <property type="match status" value="1"/>
</dbReference>
<dbReference type="OrthoDB" id="7677911at2"/>
<keyword evidence="6" id="KW-0998">Cell outer membrane</keyword>
<evidence type="ECO:0000259" key="9">
    <source>
        <dbReference type="Pfam" id="PF02974"/>
    </source>
</evidence>
<evidence type="ECO:0000256" key="7">
    <source>
        <dbReference type="ARBA" id="ARBA00023288"/>
    </source>
</evidence>
<dbReference type="EMBL" id="SOZD01000004">
    <property type="protein sequence ID" value="TFF22093.1"/>
    <property type="molecule type" value="Genomic_DNA"/>
</dbReference>
<keyword evidence="3" id="KW-0732">Signal</keyword>
<accession>A0A4Y8RH57</accession>
<keyword evidence="7" id="KW-0449">Lipoprotein</keyword>
<name>A0A4Y8RH57_9HYPH</name>
<feature type="domain" description="Alkaline proteinase inhibitor/ Outer membrane lipoprotein Omp19" evidence="9">
    <location>
        <begin position="101"/>
        <end position="190"/>
    </location>
</feature>
<keyword evidence="4" id="KW-0472">Membrane</keyword>
<dbReference type="PROSITE" id="PS51257">
    <property type="entry name" value="PROKAR_LIPOPROTEIN"/>
    <property type="match status" value="1"/>
</dbReference>
<gene>
    <name evidence="10" type="ORF">E3C22_15765</name>
</gene>